<keyword evidence="3" id="KW-0805">Transcription regulation</keyword>
<dbReference type="SUPFAM" id="SSF52540">
    <property type="entry name" value="P-loop containing nucleoside triphosphate hydrolases"/>
    <property type="match status" value="1"/>
</dbReference>
<dbReference type="AlphaFoldDB" id="A0AAE3UEZ7"/>
<dbReference type="InterPro" id="IPR013655">
    <property type="entry name" value="PAS_fold_3"/>
</dbReference>
<dbReference type="CDD" id="cd00009">
    <property type="entry name" value="AAA"/>
    <property type="match status" value="1"/>
</dbReference>
<dbReference type="GO" id="GO:0043565">
    <property type="term" value="F:sequence-specific DNA binding"/>
    <property type="evidence" value="ECO:0007669"/>
    <property type="project" value="InterPro"/>
</dbReference>
<keyword evidence="2" id="KW-0067">ATP-binding</keyword>
<dbReference type="InterPro" id="IPR025662">
    <property type="entry name" value="Sigma_54_int_dom_ATP-bd_1"/>
</dbReference>
<dbReference type="Pfam" id="PF25601">
    <property type="entry name" value="AAA_lid_14"/>
    <property type="match status" value="1"/>
</dbReference>
<evidence type="ECO:0000256" key="1">
    <source>
        <dbReference type="ARBA" id="ARBA00022741"/>
    </source>
</evidence>
<dbReference type="PROSITE" id="PS00676">
    <property type="entry name" value="SIGMA54_INTERACT_2"/>
    <property type="match status" value="1"/>
</dbReference>
<dbReference type="PROSITE" id="PS00688">
    <property type="entry name" value="SIGMA54_INTERACT_3"/>
    <property type="match status" value="1"/>
</dbReference>
<evidence type="ECO:0000256" key="6">
    <source>
        <dbReference type="ARBA" id="ARBA00023163"/>
    </source>
</evidence>
<dbReference type="Gene3D" id="3.30.450.20">
    <property type="entry name" value="PAS domain"/>
    <property type="match status" value="2"/>
</dbReference>
<dbReference type="SMART" id="SM00086">
    <property type="entry name" value="PAC"/>
    <property type="match status" value="2"/>
</dbReference>
<evidence type="ECO:0000313" key="11">
    <source>
        <dbReference type="EMBL" id="MDJ1501871.1"/>
    </source>
</evidence>
<dbReference type="SMART" id="SM00091">
    <property type="entry name" value="PAS"/>
    <property type="match status" value="2"/>
</dbReference>
<dbReference type="Gene3D" id="1.10.8.60">
    <property type="match status" value="1"/>
</dbReference>
<dbReference type="PROSITE" id="PS50045">
    <property type="entry name" value="SIGMA54_INTERACT_4"/>
    <property type="match status" value="1"/>
</dbReference>
<keyword evidence="4" id="KW-0238">DNA-binding</keyword>
<dbReference type="SMART" id="SM00382">
    <property type="entry name" value="AAA"/>
    <property type="match status" value="1"/>
</dbReference>
<dbReference type="InterPro" id="IPR009057">
    <property type="entry name" value="Homeodomain-like_sf"/>
</dbReference>
<dbReference type="Pfam" id="PF00158">
    <property type="entry name" value="Sigma54_activat"/>
    <property type="match status" value="1"/>
</dbReference>
<keyword evidence="5" id="KW-0010">Activator</keyword>
<reference evidence="11" key="1">
    <citation type="submission" date="2023-05" db="EMBL/GenBank/DDBJ databases">
        <authorList>
            <person name="Zhang X."/>
        </authorList>
    </citation>
    <scope>NUCLEOTIDE SEQUENCE</scope>
    <source>
        <strain evidence="11">BD1B2-1</strain>
    </source>
</reference>
<evidence type="ECO:0000259" key="9">
    <source>
        <dbReference type="PROSITE" id="PS50112"/>
    </source>
</evidence>
<name>A0AAE3UEZ7_9BACT</name>
<protein>
    <submittedName>
        <fullName evidence="11">Sigma 54-interacting transcriptional regulator</fullName>
    </submittedName>
</protein>
<dbReference type="Pfam" id="PF08447">
    <property type="entry name" value="PAS_3"/>
    <property type="match status" value="1"/>
</dbReference>
<dbReference type="RefSeq" id="WP_314511561.1">
    <property type="nucleotide sequence ID" value="NZ_JASJOU010000004.1"/>
</dbReference>
<dbReference type="GO" id="GO:0006355">
    <property type="term" value="P:regulation of DNA-templated transcription"/>
    <property type="evidence" value="ECO:0007669"/>
    <property type="project" value="InterPro"/>
</dbReference>
<evidence type="ECO:0000256" key="7">
    <source>
        <dbReference type="SAM" id="Coils"/>
    </source>
</evidence>
<dbReference type="CDD" id="cd00130">
    <property type="entry name" value="PAS"/>
    <property type="match status" value="2"/>
</dbReference>
<keyword evidence="1" id="KW-0547">Nucleotide-binding</keyword>
<organism evidence="11 12">
    <name type="scientific">Xanthocytophaga agilis</name>
    <dbReference type="NCBI Taxonomy" id="3048010"/>
    <lineage>
        <taxon>Bacteria</taxon>
        <taxon>Pseudomonadati</taxon>
        <taxon>Bacteroidota</taxon>
        <taxon>Cytophagia</taxon>
        <taxon>Cytophagales</taxon>
        <taxon>Rhodocytophagaceae</taxon>
        <taxon>Xanthocytophaga</taxon>
    </lineage>
</organism>
<dbReference type="InterPro" id="IPR058031">
    <property type="entry name" value="AAA_lid_NorR"/>
</dbReference>
<dbReference type="InterPro" id="IPR025944">
    <property type="entry name" value="Sigma_54_int_dom_CS"/>
</dbReference>
<dbReference type="InterPro" id="IPR025943">
    <property type="entry name" value="Sigma_54_int_dom_ATP-bd_2"/>
</dbReference>
<dbReference type="Gene3D" id="3.40.50.300">
    <property type="entry name" value="P-loop containing nucleotide triphosphate hydrolases"/>
    <property type="match status" value="1"/>
</dbReference>
<dbReference type="InterPro" id="IPR003593">
    <property type="entry name" value="AAA+_ATPase"/>
</dbReference>
<evidence type="ECO:0000256" key="5">
    <source>
        <dbReference type="ARBA" id="ARBA00023159"/>
    </source>
</evidence>
<accession>A0AAE3UEZ7</accession>
<feature type="coiled-coil region" evidence="7">
    <location>
        <begin position="264"/>
        <end position="298"/>
    </location>
</feature>
<evidence type="ECO:0000313" key="12">
    <source>
        <dbReference type="Proteomes" id="UP001232063"/>
    </source>
</evidence>
<evidence type="ECO:0000256" key="2">
    <source>
        <dbReference type="ARBA" id="ARBA00022840"/>
    </source>
</evidence>
<feature type="domain" description="Sigma-54 factor interaction" evidence="8">
    <location>
        <begin position="305"/>
        <end position="534"/>
    </location>
</feature>
<dbReference type="InterPro" id="IPR002078">
    <property type="entry name" value="Sigma_54_int"/>
</dbReference>
<dbReference type="EMBL" id="JASJOU010000004">
    <property type="protein sequence ID" value="MDJ1501871.1"/>
    <property type="molecule type" value="Genomic_DNA"/>
</dbReference>
<keyword evidence="7" id="KW-0175">Coiled coil</keyword>
<dbReference type="PANTHER" id="PTHR32071:SF117">
    <property type="entry name" value="PTS-DEPENDENT DIHYDROXYACETONE KINASE OPERON REGULATORY PROTEIN-RELATED"/>
    <property type="match status" value="1"/>
</dbReference>
<dbReference type="InterPro" id="IPR001610">
    <property type="entry name" value="PAC"/>
</dbReference>
<dbReference type="FunFam" id="1.10.8.60:FF:000014">
    <property type="entry name" value="DNA-binding transcriptional regulator NtrC"/>
    <property type="match status" value="1"/>
</dbReference>
<dbReference type="PROSITE" id="PS50113">
    <property type="entry name" value="PAC"/>
    <property type="match status" value="1"/>
</dbReference>
<dbReference type="PANTHER" id="PTHR32071">
    <property type="entry name" value="TRANSCRIPTIONAL REGULATORY PROTEIN"/>
    <property type="match status" value="1"/>
</dbReference>
<keyword evidence="12" id="KW-1185">Reference proteome</keyword>
<dbReference type="PROSITE" id="PS00675">
    <property type="entry name" value="SIGMA54_INTERACT_1"/>
    <property type="match status" value="1"/>
</dbReference>
<comment type="caution">
    <text evidence="11">The sequence shown here is derived from an EMBL/GenBank/DDBJ whole genome shotgun (WGS) entry which is preliminary data.</text>
</comment>
<dbReference type="InterPro" id="IPR000014">
    <property type="entry name" value="PAS"/>
</dbReference>
<evidence type="ECO:0000259" key="10">
    <source>
        <dbReference type="PROSITE" id="PS50113"/>
    </source>
</evidence>
<dbReference type="SUPFAM" id="SSF46689">
    <property type="entry name" value="Homeodomain-like"/>
    <property type="match status" value="1"/>
</dbReference>
<dbReference type="GO" id="GO:0005524">
    <property type="term" value="F:ATP binding"/>
    <property type="evidence" value="ECO:0007669"/>
    <property type="project" value="UniProtKB-KW"/>
</dbReference>
<feature type="domain" description="PAS" evidence="9">
    <location>
        <begin position="145"/>
        <end position="217"/>
    </location>
</feature>
<dbReference type="PROSITE" id="PS50112">
    <property type="entry name" value="PAS"/>
    <property type="match status" value="2"/>
</dbReference>
<proteinExistence type="predicted"/>
<dbReference type="SUPFAM" id="SSF55785">
    <property type="entry name" value="PYP-like sensor domain (PAS domain)"/>
    <property type="match status" value="2"/>
</dbReference>
<dbReference type="FunFam" id="3.40.50.300:FF:000006">
    <property type="entry name" value="DNA-binding transcriptional regulator NtrC"/>
    <property type="match status" value="1"/>
</dbReference>
<dbReference type="Pfam" id="PF02954">
    <property type="entry name" value="HTH_8"/>
    <property type="match status" value="1"/>
</dbReference>
<dbReference type="InterPro" id="IPR027417">
    <property type="entry name" value="P-loop_NTPase"/>
</dbReference>
<keyword evidence="6" id="KW-0804">Transcription</keyword>
<feature type="domain" description="PAC" evidence="10">
    <location>
        <begin position="220"/>
        <end position="273"/>
    </location>
</feature>
<dbReference type="Proteomes" id="UP001232063">
    <property type="component" value="Unassembled WGS sequence"/>
</dbReference>
<evidence type="ECO:0000259" key="8">
    <source>
        <dbReference type="PROSITE" id="PS50045"/>
    </source>
</evidence>
<sequence length="619" mass="71214">MSASSTLTNNLLSFVNQTFLQELIQELPVVVFAISPNQTITCWNKECERTLGYSSKELQDTTILAKNLFGHTPILKSITEAWDNPNTTLPYCYWEGEIKAKDGSVRYLSVNYHVRNNFVLEGLHLWCIGTDLTDKVQGQRIMQVNQERLSLVTKAAKIGFWDWNAHTNEVYYSQECFDIMGYKCDEFSHAYEKWMEFIHPEDRTRVQNKVRDCLHTKCDFYTELRFKAQNGNYIWLFLQANVFEWDAQDKAVRIVGIISDITLRKRTEQDLQEALAKVEELKESLVEENLQLKQELQESFRYEDIISISDTYKKVLRQVEQVAPTDATVLVLGETGTGKSLIANTIHRLSPRVNQPLIKVNCAALPANLIESELFGYEKGAFTGAYTKKIGRFELADKGTIFLDEIGDLPMELQAKLLRVLQEGEFEPLGGNRTHKVDVRIIAATNRNLEELVQKGSFRADLYYRLNVFPIVNPPLRERKEDIPLLVKYFVNKYNAKTKKQITVIPKKTLQQLESYNWPGNIRELKNTIERAIVLSTGSKLEMDAWFQNPANTISPDIFSETAFDTLEDHERKHILEALKRTEGRVTGPKGAGKLLGINDKTLQSRMRKLGINRLHEFK</sequence>
<dbReference type="NCBIfam" id="TIGR00229">
    <property type="entry name" value="sensory_box"/>
    <property type="match status" value="2"/>
</dbReference>
<dbReference type="InterPro" id="IPR000700">
    <property type="entry name" value="PAS-assoc_C"/>
</dbReference>
<evidence type="ECO:0000256" key="3">
    <source>
        <dbReference type="ARBA" id="ARBA00023015"/>
    </source>
</evidence>
<gene>
    <name evidence="11" type="ORF">QNI22_14485</name>
</gene>
<evidence type="ECO:0000256" key="4">
    <source>
        <dbReference type="ARBA" id="ARBA00023125"/>
    </source>
</evidence>
<feature type="domain" description="PAS" evidence="9">
    <location>
        <begin position="16"/>
        <end position="64"/>
    </location>
</feature>
<dbReference type="Gene3D" id="1.10.10.60">
    <property type="entry name" value="Homeodomain-like"/>
    <property type="match status" value="1"/>
</dbReference>
<dbReference type="InterPro" id="IPR002197">
    <property type="entry name" value="HTH_Fis"/>
</dbReference>
<dbReference type="InterPro" id="IPR035965">
    <property type="entry name" value="PAS-like_dom_sf"/>
</dbReference>